<name>A0ABW0ZMQ7_9ACTN</name>
<evidence type="ECO:0000313" key="3">
    <source>
        <dbReference type="Proteomes" id="UP001596072"/>
    </source>
</evidence>
<gene>
    <name evidence="2" type="ORF">ACFPQB_18285</name>
</gene>
<evidence type="ECO:0008006" key="4">
    <source>
        <dbReference type="Google" id="ProtNLM"/>
    </source>
</evidence>
<keyword evidence="1" id="KW-0732">Signal</keyword>
<sequence>MQKSTKIIAAASAAGFVAFSASAFTATSTVDDAAINVGSVVQTVSGATITNVAHTYTDSTDTTTAISAKAEQLLSTATGVVKVSINSGTSQNCTVTLTDVAPLGTDEGASDYSTLNCDITDVANVTNVRFIVNG</sequence>
<proteinExistence type="predicted"/>
<feature type="signal peptide" evidence="1">
    <location>
        <begin position="1"/>
        <end position="23"/>
    </location>
</feature>
<dbReference type="EMBL" id="JBHSNS010000011">
    <property type="protein sequence ID" value="MFC5730876.1"/>
    <property type="molecule type" value="Genomic_DNA"/>
</dbReference>
<accession>A0ABW0ZMQ7</accession>
<keyword evidence="3" id="KW-1185">Reference proteome</keyword>
<evidence type="ECO:0000313" key="2">
    <source>
        <dbReference type="EMBL" id="MFC5730876.1"/>
    </source>
</evidence>
<protein>
    <recommendedName>
        <fullName evidence="4">BIG2 domain-containing protein</fullName>
    </recommendedName>
</protein>
<evidence type="ECO:0000256" key="1">
    <source>
        <dbReference type="SAM" id="SignalP"/>
    </source>
</evidence>
<reference evidence="3" key="1">
    <citation type="journal article" date="2019" name="Int. J. Syst. Evol. Microbiol.">
        <title>The Global Catalogue of Microorganisms (GCM) 10K type strain sequencing project: providing services to taxonomists for standard genome sequencing and annotation.</title>
        <authorList>
            <consortium name="The Broad Institute Genomics Platform"/>
            <consortium name="The Broad Institute Genome Sequencing Center for Infectious Disease"/>
            <person name="Wu L."/>
            <person name="Ma J."/>
        </authorList>
    </citation>
    <scope>NUCLEOTIDE SEQUENCE [LARGE SCALE GENOMIC DNA]</scope>
    <source>
        <strain evidence="3">YIM 94188</strain>
    </source>
</reference>
<feature type="chain" id="PRO_5046085828" description="BIG2 domain-containing protein" evidence="1">
    <location>
        <begin position="24"/>
        <end position="134"/>
    </location>
</feature>
<organism evidence="2 3">
    <name type="scientific">Nocardioides vastitatis</name>
    <dbReference type="NCBI Taxonomy" id="2568655"/>
    <lineage>
        <taxon>Bacteria</taxon>
        <taxon>Bacillati</taxon>
        <taxon>Actinomycetota</taxon>
        <taxon>Actinomycetes</taxon>
        <taxon>Propionibacteriales</taxon>
        <taxon>Nocardioidaceae</taxon>
        <taxon>Nocardioides</taxon>
    </lineage>
</organism>
<dbReference type="Proteomes" id="UP001596072">
    <property type="component" value="Unassembled WGS sequence"/>
</dbReference>
<comment type="caution">
    <text evidence="2">The sequence shown here is derived from an EMBL/GenBank/DDBJ whole genome shotgun (WGS) entry which is preliminary data.</text>
</comment>
<dbReference type="RefSeq" id="WP_136432161.1">
    <property type="nucleotide sequence ID" value="NZ_JBHSNS010000011.1"/>
</dbReference>